<dbReference type="EC" id="1.3.-.-" evidence="9"/>
<evidence type="ECO:0000256" key="5">
    <source>
        <dbReference type="ARBA" id="ARBA00022630"/>
    </source>
</evidence>
<dbReference type="NCBIfam" id="TIGR01037">
    <property type="entry name" value="pyrD_sub1_fam"/>
    <property type="match status" value="1"/>
</dbReference>
<dbReference type="AlphaFoldDB" id="A0AAW6U3R2"/>
<proteinExistence type="inferred from homology"/>
<feature type="binding site" evidence="9">
    <location>
        <position position="195"/>
    </location>
    <ligand>
        <name>FMN</name>
        <dbReference type="ChEBI" id="CHEBI:58210"/>
    </ligand>
</feature>
<feature type="binding site" evidence="9">
    <location>
        <position position="130"/>
    </location>
    <ligand>
        <name>FMN</name>
        <dbReference type="ChEBI" id="CHEBI:58210"/>
    </ligand>
</feature>
<keyword evidence="8 9" id="KW-0560">Oxidoreductase</keyword>
<dbReference type="Pfam" id="PF01180">
    <property type="entry name" value="DHO_dh"/>
    <property type="match status" value="1"/>
</dbReference>
<dbReference type="InterPro" id="IPR005720">
    <property type="entry name" value="Dihydroorotate_DH_cat"/>
</dbReference>
<feature type="binding site" evidence="9">
    <location>
        <begin position="251"/>
        <end position="252"/>
    </location>
    <ligand>
        <name>FMN</name>
        <dbReference type="ChEBI" id="CHEBI:58210"/>
    </ligand>
</feature>
<reference evidence="11" key="1">
    <citation type="submission" date="2023-05" db="EMBL/GenBank/DDBJ databases">
        <title>Anaerotaeda fermentans gen. nov., sp. nov., a novel anaerobic planctomycete of the new family within the order Sedimentisphaerales isolated from Taman Peninsula, Russia.</title>
        <authorList>
            <person name="Khomyakova M.A."/>
            <person name="Merkel A.Y."/>
            <person name="Slobodkin A.I."/>
        </authorList>
    </citation>
    <scope>NUCLEOTIDE SEQUENCE</scope>
    <source>
        <strain evidence="11">M17dextr</strain>
    </source>
</reference>
<dbReference type="InterPro" id="IPR013785">
    <property type="entry name" value="Aldolase_TIM"/>
</dbReference>
<evidence type="ECO:0000256" key="7">
    <source>
        <dbReference type="ARBA" id="ARBA00022975"/>
    </source>
</evidence>
<dbReference type="InterPro" id="IPR012135">
    <property type="entry name" value="Dihydroorotate_DH_1_2"/>
</dbReference>
<feature type="binding site" evidence="9">
    <location>
        <position position="48"/>
    </location>
    <ligand>
        <name>substrate</name>
    </ligand>
</feature>
<feature type="active site" description="Nucleophile" evidence="9">
    <location>
        <position position="133"/>
    </location>
</feature>
<dbReference type="Gene3D" id="3.20.20.70">
    <property type="entry name" value="Aldolase class I"/>
    <property type="match status" value="1"/>
</dbReference>
<protein>
    <recommendedName>
        <fullName evidence="9">Dihydroorotate dehydrogenase</fullName>
        <shortName evidence="9">DHOD</shortName>
        <shortName evidence="9">DHODase</shortName>
        <shortName evidence="9">DHOdehase</shortName>
        <ecNumber evidence="9">1.3.-.-</ecNumber>
    </recommendedName>
</protein>
<comment type="catalytic activity">
    <reaction evidence="9">
        <text>(S)-dihydroorotate + A = orotate + AH2</text>
        <dbReference type="Rhea" id="RHEA:18073"/>
        <dbReference type="ChEBI" id="CHEBI:13193"/>
        <dbReference type="ChEBI" id="CHEBI:17499"/>
        <dbReference type="ChEBI" id="CHEBI:30839"/>
        <dbReference type="ChEBI" id="CHEBI:30864"/>
    </reaction>
</comment>
<feature type="binding site" evidence="9">
    <location>
        <position position="221"/>
    </location>
    <ligand>
        <name>FMN</name>
        <dbReference type="ChEBI" id="CHEBI:58210"/>
    </ligand>
</feature>
<evidence type="ECO:0000256" key="2">
    <source>
        <dbReference type="ARBA" id="ARBA00004725"/>
    </source>
</evidence>
<dbReference type="FunFam" id="3.20.20.70:FF:000027">
    <property type="entry name" value="Dihydropyrimidine dehydrogenase [NADP(+)]"/>
    <property type="match status" value="1"/>
</dbReference>
<dbReference type="InterPro" id="IPR033888">
    <property type="entry name" value="DHOD_1B"/>
</dbReference>
<dbReference type="RefSeq" id="WP_349246896.1">
    <property type="nucleotide sequence ID" value="NZ_JASCXX010000037.1"/>
</dbReference>
<dbReference type="EMBL" id="JASCXX010000037">
    <property type="protein sequence ID" value="MDI6451490.1"/>
    <property type="molecule type" value="Genomic_DNA"/>
</dbReference>
<evidence type="ECO:0000313" key="12">
    <source>
        <dbReference type="Proteomes" id="UP001431776"/>
    </source>
</evidence>
<keyword evidence="7 9" id="KW-0665">Pyrimidine biosynthesis</keyword>
<dbReference type="GO" id="GO:0005737">
    <property type="term" value="C:cytoplasm"/>
    <property type="evidence" value="ECO:0007669"/>
    <property type="project" value="UniProtKB-SubCell"/>
</dbReference>
<dbReference type="PROSITE" id="PS00912">
    <property type="entry name" value="DHODEHASE_2"/>
    <property type="match status" value="1"/>
</dbReference>
<dbReference type="InterPro" id="IPR024920">
    <property type="entry name" value="Dihydroorotate_DH_1"/>
</dbReference>
<keyword evidence="12" id="KW-1185">Reference proteome</keyword>
<keyword evidence="6 9" id="KW-0288">FMN</keyword>
<sequence>MTERFDMSVEFAGLTLANPVFTASGTCGYADELADFMDVDALGGFITKSITLKPRKGNPTPRIVETDAGMLNAIGLANVGLERFVAEKLPVIAHMKSAVFVNVAGTTIEEYVAVVERLADEKALAGFELNISCPNVKRGGISFGTDPTQVEEITRAVKKACGSKVLIVKLAPAVTDISVTARAAVAGGADALSLINTFTAMVIDIETRRPVLANRTGGLSGPAIKPVAVYLVNKVYREVAREAGIPLLGLGGIRTAADAIEFLIAGATAVAVGTASFVEPDCAVQIVAGLRDYCDRKKINRLAELTGSLDRPV</sequence>
<feature type="binding site" evidence="9">
    <location>
        <begin position="273"/>
        <end position="274"/>
    </location>
    <ligand>
        <name>FMN</name>
        <dbReference type="ChEBI" id="CHEBI:58210"/>
    </ligand>
</feature>
<feature type="binding site" evidence="9">
    <location>
        <position position="102"/>
    </location>
    <ligand>
        <name>FMN</name>
        <dbReference type="ChEBI" id="CHEBI:58210"/>
    </ligand>
</feature>
<feature type="binding site" evidence="9">
    <location>
        <begin position="72"/>
        <end position="76"/>
    </location>
    <ligand>
        <name>substrate</name>
    </ligand>
</feature>
<evidence type="ECO:0000256" key="4">
    <source>
        <dbReference type="ARBA" id="ARBA00022490"/>
    </source>
</evidence>
<feature type="binding site" evidence="9">
    <location>
        <begin position="196"/>
        <end position="197"/>
    </location>
    <ligand>
        <name>substrate</name>
    </ligand>
</feature>
<gene>
    <name evidence="9" type="primary">pyrD</name>
    <name evidence="11" type="ORF">QJ522_20685</name>
</gene>
<dbReference type="HAMAP" id="MF_00224">
    <property type="entry name" value="DHO_dh_type1"/>
    <property type="match status" value="1"/>
</dbReference>
<evidence type="ECO:0000313" key="11">
    <source>
        <dbReference type="EMBL" id="MDI6451490.1"/>
    </source>
</evidence>
<feature type="binding site" evidence="9">
    <location>
        <begin position="48"/>
        <end position="49"/>
    </location>
    <ligand>
        <name>FMN</name>
        <dbReference type="ChEBI" id="CHEBI:58210"/>
    </ligand>
</feature>
<comment type="caution">
    <text evidence="11">The sequence shown here is derived from an EMBL/GenBank/DDBJ whole genome shotgun (WGS) entry which is preliminary data.</text>
</comment>
<evidence type="ECO:0000256" key="3">
    <source>
        <dbReference type="ARBA" id="ARBA00008008"/>
    </source>
</evidence>
<dbReference type="PROSITE" id="PS00911">
    <property type="entry name" value="DHODEHASE_1"/>
    <property type="match status" value="1"/>
</dbReference>
<comment type="function">
    <text evidence="9">Catalyzes the conversion of dihydroorotate to orotate.</text>
</comment>
<accession>A0AAW6U3R2</accession>
<dbReference type="NCBIfam" id="NF005574">
    <property type="entry name" value="PRK07259.1"/>
    <property type="match status" value="1"/>
</dbReference>
<dbReference type="PANTHER" id="PTHR48109:SF1">
    <property type="entry name" value="DIHYDROOROTATE DEHYDROGENASE (FUMARATE)"/>
    <property type="match status" value="1"/>
</dbReference>
<evidence type="ECO:0000256" key="6">
    <source>
        <dbReference type="ARBA" id="ARBA00022643"/>
    </source>
</evidence>
<dbReference type="InterPro" id="IPR050074">
    <property type="entry name" value="DHO_dehydrogenase"/>
</dbReference>
<feature type="domain" description="Dihydroorotate dehydrogenase catalytic" evidence="10">
    <location>
        <begin position="8"/>
        <end position="291"/>
    </location>
</feature>
<evidence type="ECO:0000259" key="10">
    <source>
        <dbReference type="Pfam" id="PF01180"/>
    </source>
</evidence>
<comment type="pathway">
    <text evidence="2 9">Pyrimidine metabolism; UMP biosynthesis via de novo pathway.</text>
</comment>
<dbReference type="GO" id="GO:0044205">
    <property type="term" value="P:'de novo' UMP biosynthetic process"/>
    <property type="evidence" value="ECO:0007669"/>
    <property type="project" value="UniProtKB-UniRule"/>
</dbReference>
<feature type="binding site" evidence="9">
    <location>
        <position position="24"/>
    </location>
    <ligand>
        <name>FMN</name>
        <dbReference type="ChEBI" id="CHEBI:58210"/>
    </ligand>
</feature>
<evidence type="ECO:0000256" key="8">
    <source>
        <dbReference type="ARBA" id="ARBA00023002"/>
    </source>
</evidence>
<dbReference type="InterPro" id="IPR001295">
    <property type="entry name" value="Dihydroorotate_DH_CS"/>
</dbReference>
<dbReference type="Proteomes" id="UP001431776">
    <property type="component" value="Unassembled WGS sequence"/>
</dbReference>
<dbReference type="PANTHER" id="PTHR48109">
    <property type="entry name" value="DIHYDROOROTATE DEHYDROGENASE (QUINONE), MITOCHONDRIAL-RELATED"/>
    <property type="match status" value="1"/>
</dbReference>
<feature type="binding site" evidence="9">
    <location>
        <position position="169"/>
    </location>
    <ligand>
        <name>FMN</name>
        <dbReference type="ChEBI" id="CHEBI:58210"/>
    </ligand>
</feature>
<dbReference type="SUPFAM" id="SSF51395">
    <property type="entry name" value="FMN-linked oxidoreductases"/>
    <property type="match status" value="1"/>
</dbReference>
<dbReference type="CDD" id="cd04740">
    <property type="entry name" value="DHOD_1B_like"/>
    <property type="match status" value="1"/>
</dbReference>
<evidence type="ECO:0000256" key="9">
    <source>
        <dbReference type="HAMAP-Rule" id="MF_00224"/>
    </source>
</evidence>
<comment type="subcellular location">
    <subcellularLocation>
        <location evidence="1 9">Cytoplasm</location>
    </subcellularLocation>
</comment>
<comment type="similarity">
    <text evidence="3 9">Belongs to the dihydroorotate dehydrogenase family. Type 1 subfamily.</text>
</comment>
<dbReference type="GO" id="GO:0006207">
    <property type="term" value="P:'de novo' pyrimidine nucleobase biosynthetic process"/>
    <property type="evidence" value="ECO:0007669"/>
    <property type="project" value="InterPro"/>
</dbReference>
<comment type="cofactor">
    <cofactor evidence="9">
        <name>FMN</name>
        <dbReference type="ChEBI" id="CHEBI:58210"/>
    </cofactor>
    <text evidence="9">Binds 1 FMN per subunit.</text>
</comment>
<dbReference type="PIRSF" id="PIRSF000164">
    <property type="entry name" value="DHO_oxidase"/>
    <property type="match status" value="1"/>
</dbReference>
<evidence type="ECO:0000256" key="1">
    <source>
        <dbReference type="ARBA" id="ARBA00004496"/>
    </source>
</evidence>
<name>A0AAW6U3R2_9BACT</name>
<feature type="binding site" evidence="9">
    <location>
        <position position="130"/>
    </location>
    <ligand>
        <name>substrate</name>
    </ligand>
</feature>
<keyword evidence="5 9" id="KW-0285">Flavoprotein</keyword>
<dbReference type="InterPro" id="IPR049622">
    <property type="entry name" value="Dihydroorotate_DH_I"/>
</dbReference>
<keyword evidence="4 9" id="KW-0963">Cytoplasm</keyword>
<dbReference type="GO" id="GO:0004152">
    <property type="term" value="F:dihydroorotate dehydrogenase activity"/>
    <property type="evidence" value="ECO:0007669"/>
    <property type="project" value="UniProtKB-UniRule"/>
</dbReference>
<organism evidence="11 12">
    <name type="scientific">Anaerobaca lacustris</name>
    <dbReference type="NCBI Taxonomy" id="3044600"/>
    <lineage>
        <taxon>Bacteria</taxon>
        <taxon>Pseudomonadati</taxon>
        <taxon>Planctomycetota</taxon>
        <taxon>Phycisphaerae</taxon>
        <taxon>Sedimentisphaerales</taxon>
        <taxon>Anaerobacaceae</taxon>
        <taxon>Anaerobaca</taxon>
    </lineage>
</organism>